<protein>
    <submittedName>
        <fullName evidence="1">Uncharacterized protein</fullName>
    </submittedName>
</protein>
<evidence type="ECO:0000313" key="2">
    <source>
        <dbReference type="Proteomes" id="UP000018004"/>
    </source>
</evidence>
<evidence type="ECO:0000313" key="1">
    <source>
        <dbReference type="EMBL" id="ESU26950.1"/>
    </source>
</evidence>
<dbReference type="AlphaFoldDB" id="V6SR93"/>
<dbReference type="STRING" id="1341181.FLJC2902T_22900"/>
<dbReference type="EMBL" id="AVGG01000017">
    <property type="protein sequence ID" value="ESU26950.1"/>
    <property type="molecule type" value="Genomic_DNA"/>
</dbReference>
<organism evidence="1 2">
    <name type="scientific">Flavobacterium limnosediminis JC2902</name>
    <dbReference type="NCBI Taxonomy" id="1341181"/>
    <lineage>
        <taxon>Bacteria</taxon>
        <taxon>Pseudomonadati</taxon>
        <taxon>Bacteroidota</taxon>
        <taxon>Flavobacteriia</taxon>
        <taxon>Flavobacteriales</taxon>
        <taxon>Flavobacteriaceae</taxon>
        <taxon>Flavobacterium</taxon>
    </lineage>
</organism>
<dbReference type="Proteomes" id="UP000018004">
    <property type="component" value="Unassembled WGS sequence"/>
</dbReference>
<dbReference type="PATRIC" id="fig|1341181.4.peg.2251"/>
<reference evidence="1 2" key="1">
    <citation type="submission" date="2013-08" db="EMBL/GenBank/DDBJ databases">
        <title>Flavobacterium limnosediminis JC2902 genome sequencing.</title>
        <authorList>
            <person name="Lee K."/>
            <person name="Yi H."/>
            <person name="Park S."/>
            <person name="Chun J."/>
        </authorList>
    </citation>
    <scope>NUCLEOTIDE SEQUENCE [LARGE SCALE GENOMIC DNA]</scope>
    <source>
        <strain evidence="1 2">JC2902</strain>
    </source>
</reference>
<name>V6SR93_9FLAO</name>
<sequence length="41" mass="4789">MKNQPAFGVSLRSLRATFSLTPQIYADFKNKNLNLLRYTRN</sequence>
<accession>V6SR93</accession>
<gene>
    <name evidence="1" type="ORF">FLJC2902T_22900</name>
</gene>
<proteinExistence type="predicted"/>
<keyword evidence="2" id="KW-1185">Reference proteome</keyword>
<comment type="caution">
    <text evidence="1">The sequence shown here is derived from an EMBL/GenBank/DDBJ whole genome shotgun (WGS) entry which is preliminary data.</text>
</comment>